<feature type="compositionally biased region" description="Pro residues" evidence="7">
    <location>
        <begin position="173"/>
        <end position="184"/>
    </location>
</feature>
<dbReference type="AlphaFoldDB" id="A0A843VZT5"/>
<name>A0A843VZT5_COLES</name>
<dbReference type="CDD" id="cd00018">
    <property type="entry name" value="AP2"/>
    <property type="match status" value="1"/>
</dbReference>
<accession>A0A843VZT5</accession>
<dbReference type="PANTHER" id="PTHR31194">
    <property type="entry name" value="SHN SHINE , DNA BINDING / TRANSCRIPTION FACTOR"/>
    <property type="match status" value="1"/>
</dbReference>
<dbReference type="GO" id="GO:0003700">
    <property type="term" value="F:DNA-binding transcription factor activity"/>
    <property type="evidence" value="ECO:0007669"/>
    <property type="project" value="InterPro"/>
</dbReference>
<keyword evidence="4" id="KW-0804">Transcription</keyword>
<dbReference type="Proteomes" id="UP000652761">
    <property type="component" value="Unassembled WGS sequence"/>
</dbReference>
<evidence type="ECO:0000256" key="1">
    <source>
        <dbReference type="ARBA" id="ARBA00004123"/>
    </source>
</evidence>
<dbReference type="EMBL" id="NMUH01002438">
    <property type="protein sequence ID" value="MQL99987.1"/>
    <property type="molecule type" value="Genomic_DNA"/>
</dbReference>
<feature type="domain" description="AP2/ERF" evidence="8">
    <location>
        <begin position="88"/>
        <end position="145"/>
    </location>
</feature>
<sequence length="366" mass="39189">MADRTSNWPANRQPYQPISLYASPPSFLPLTWKIPGAQRAHPTWFDTCCPPPPMEIHFQQPQLSAAAKPGKMKSRGRGNHQGAAGSSKFVGVRQRPSGRWVAEIKDTTQKIRMWLGTFETAEEAARAYDEAACLLRGSNTRTNFVPRAAASNSPLAARIRGLLHHKKVAKGPAPAPPQPPPPSTFVPAASSVTMAASSPSSSLSSSSRTTTTTTATTASTVTICSNVSSSSTRGSSPAGAAQVAISHGENHPAEMAAPEVYRPCFGNGNSELHLGGSSSDFSWLFDSAGIERLQQFTQEGPLELPKHGVFEEGGEGLSELERMKVERQISASLYAINGVHEYLEAVHDPSDALWDLPPLCQLFCTS</sequence>
<evidence type="ECO:0000256" key="2">
    <source>
        <dbReference type="ARBA" id="ARBA00023015"/>
    </source>
</evidence>
<proteinExistence type="inferred from homology"/>
<feature type="region of interest" description="Disordered" evidence="7">
    <location>
        <begin position="62"/>
        <end position="92"/>
    </location>
</feature>
<evidence type="ECO:0000256" key="5">
    <source>
        <dbReference type="ARBA" id="ARBA00023242"/>
    </source>
</evidence>
<feature type="compositionally biased region" description="Low complexity" evidence="7">
    <location>
        <begin position="185"/>
        <end position="215"/>
    </location>
</feature>
<evidence type="ECO:0000256" key="4">
    <source>
        <dbReference type="ARBA" id="ARBA00023163"/>
    </source>
</evidence>
<gene>
    <name evidence="9" type="ORF">Taro_032713</name>
</gene>
<organism evidence="9 10">
    <name type="scientific">Colocasia esculenta</name>
    <name type="common">Wild taro</name>
    <name type="synonym">Arum esculentum</name>
    <dbReference type="NCBI Taxonomy" id="4460"/>
    <lineage>
        <taxon>Eukaryota</taxon>
        <taxon>Viridiplantae</taxon>
        <taxon>Streptophyta</taxon>
        <taxon>Embryophyta</taxon>
        <taxon>Tracheophyta</taxon>
        <taxon>Spermatophyta</taxon>
        <taxon>Magnoliopsida</taxon>
        <taxon>Liliopsida</taxon>
        <taxon>Araceae</taxon>
        <taxon>Aroideae</taxon>
        <taxon>Colocasieae</taxon>
        <taxon>Colocasia</taxon>
    </lineage>
</organism>
<dbReference type="Pfam" id="PF00847">
    <property type="entry name" value="AP2"/>
    <property type="match status" value="1"/>
</dbReference>
<dbReference type="InterPro" id="IPR050913">
    <property type="entry name" value="AP2/ERF_ERF"/>
</dbReference>
<feature type="compositionally biased region" description="Low complexity" evidence="7">
    <location>
        <begin position="226"/>
        <end position="236"/>
    </location>
</feature>
<dbReference type="PANTHER" id="PTHR31194:SF1">
    <property type="entry name" value="ETHYLENE-RESPONSIVE TRANSCRIPTION FACTOR ERN2"/>
    <property type="match status" value="1"/>
</dbReference>
<comment type="similarity">
    <text evidence="6">Belongs to the AP2/ERF transcription factor family. ERF subfamily.</text>
</comment>
<evidence type="ECO:0000313" key="10">
    <source>
        <dbReference type="Proteomes" id="UP000652761"/>
    </source>
</evidence>
<dbReference type="PRINTS" id="PR00367">
    <property type="entry name" value="ETHRSPELEMNT"/>
</dbReference>
<evidence type="ECO:0000256" key="3">
    <source>
        <dbReference type="ARBA" id="ARBA00023125"/>
    </source>
</evidence>
<dbReference type="Gene3D" id="3.30.730.10">
    <property type="entry name" value="AP2/ERF domain"/>
    <property type="match status" value="1"/>
</dbReference>
<dbReference type="PROSITE" id="PS51032">
    <property type="entry name" value="AP2_ERF"/>
    <property type="match status" value="1"/>
</dbReference>
<comment type="subcellular location">
    <subcellularLocation>
        <location evidence="1">Nucleus</location>
    </subcellularLocation>
</comment>
<evidence type="ECO:0000259" key="8">
    <source>
        <dbReference type="PROSITE" id="PS51032"/>
    </source>
</evidence>
<evidence type="ECO:0000256" key="7">
    <source>
        <dbReference type="SAM" id="MobiDB-lite"/>
    </source>
</evidence>
<dbReference type="InterPro" id="IPR016177">
    <property type="entry name" value="DNA-bd_dom_sf"/>
</dbReference>
<evidence type="ECO:0000313" key="9">
    <source>
        <dbReference type="EMBL" id="MQL99987.1"/>
    </source>
</evidence>
<keyword evidence="5" id="KW-0539">Nucleus</keyword>
<keyword evidence="3" id="KW-0238">DNA-binding</keyword>
<dbReference type="OrthoDB" id="773121at2759"/>
<dbReference type="GO" id="GO:0003677">
    <property type="term" value="F:DNA binding"/>
    <property type="evidence" value="ECO:0007669"/>
    <property type="project" value="UniProtKB-KW"/>
</dbReference>
<dbReference type="SMART" id="SM00380">
    <property type="entry name" value="AP2"/>
    <property type="match status" value="1"/>
</dbReference>
<keyword evidence="2" id="KW-0805">Transcription regulation</keyword>
<protein>
    <recommendedName>
        <fullName evidence="8">AP2/ERF domain-containing protein</fullName>
    </recommendedName>
</protein>
<dbReference type="SUPFAM" id="SSF54171">
    <property type="entry name" value="DNA-binding domain"/>
    <property type="match status" value="1"/>
</dbReference>
<feature type="region of interest" description="Disordered" evidence="7">
    <location>
        <begin position="226"/>
        <end position="245"/>
    </location>
</feature>
<evidence type="ECO:0000256" key="6">
    <source>
        <dbReference type="ARBA" id="ARBA00024343"/>
    </source>
</evidence>
<keyword evidence="10" id="KW-1185">Reference proteome</keyword>
<reference evidence="9" key="1">
    <citation type="submission" date="2017-07" db="EMBL/GenBank/DDBJ databases">
        <title>Taro Niue Genome Assembly and Annotation.</title>
        <authorList>
            <person name="Atibalentja N."/>
            <person name="Keating K."/>
            <person name="Fields C.J."/>
        </authorList>
    </citation>
    <scope>NUCLEOTIDE SEQUENCE</scope>
    <source>
        <strain evidence="9">Niue_2</strain>
        <tissue evidence="9">Leaf</tissue>
    </source>
</reference>
<dbReference type="InterPro" id="IPR001471">
    <property type="entry name" value="AP2/ERF_dom"/>
</dbReference>
<feature type="region of interest" description="Disordered" evidence="7">
    <location>
        <begin position="168"/>
        <end position="215"/>
    </location>
</feature>
<comment type="caution">
    <text evidence="9">The sequence shown here is derived from an EMBL/GenBank/DDBJ whole genome shotgun (WGS) entry which is preliminary data.</text>
</comment>
<dbReference type="GO" id="GO:0005634">
    <property type="term" value="C:nucleus"/>
    <property type="evidence" value="ECO:0007669"/>
    <property type="project" value="UniProtKB-SubCell"/>
</dbReference>
<dbReference type="FunFam" id="3.30.730.10:FF:000005">
    <property type="entry name" value="ethylene-responsive transcription factor RAP2-11"/>
    <property type="match status" value="1"/>
</dbReference>
<dbReference type="InterPro" id="IPR036955">
    <property type="entry name" value="AP2/ERF_dom_sf"/>
</dbReference>